<dbReference type="HOGENOM" id="CLU_000604_1_22_2"/>
<name>D7EBH9_METEZ</name>
<protein>
    <submittedName>
        <fullName evidence="5">ABC transporter related protein</fullName>
    </submittedName>
</protein>
<evidence type="ECO:0000259" key="4">
    <source>
        <dbReference type="PROSITE" id="PS50893"/>
    </source>
</evidence>
<dbReference type="InterPro" id="IPR027417">
    <property type="entry name" value="P-loop_NTPase"/>
</dbReference>
<dbReference type="SUPFAM" id="SSF52540">
    <property type="entry name" value="P-loop containing nucleoside triphosphate hydrolases"/>
    <property type="match status" value="1"/>
</dbReference>
<dbReference type="InterPro" id="IPR003593">
    <property type="entry name" value="AAA+_ATPase"/>
</dbReference>
<accession>D7EBH9</accession>
<proteinExistence type="predicted"/>
<evidence type="ECO:0000256" key="1">
    <source>
        <dbReference type="ARBA" id="ARBA00022448"/>
    </source>
</evidence>
<dbReference type="CDD" id="cd03255">
    <property type="entry name" value="ABC_MJ0796_LolCDE_FtsE"/>
    <property type="match status" value="1"/>
</dbReference>
<dbReference type="GO" id="GO:0098796">
    <property type="term" value="C:membrane protein complex"/>
    <property type="evidence" value="ECO:0007669"/>
    <property type="project" value="UniProtKB-ARBA"/>
</dbReference>
<dbReference type="GeneID" id="9347652"/>
<dbReference type="InterPro" id="IPR015854">
    <property type="entry name" value="ABC_transpr_LolD-like"/>
</dbReference>
<dbReference type="SMART" id="SM00382">
    <property type="entry name" value="AAA"/>
    <property type="match status" value="1"/>
</dbReference>
<dbReference type="InterPro" id="IPR017871">
    <property type="entry name" value="ABC_transporter-like_CS"/>
</dbReference>
<feature type="domain" description="ABC transporter" evidence="4">
    <location>
        <begin position="20"/>
        <end position="238"/>
    </location>
</feature>
<dbReference type="GO" id="GO:0016887">
    <property type="term" value="F:ATP hydrolysis activity"/>
    <property type="evidence" value="ECO:0007669"/>
    <property type="project" value="InterPro"/>
</dbReference>
<dbReference type="PROSITE" id="PS50893">
    <property type="entry name" value="ABC_TRANSPORTER_2"/>
    <property type="match status" value="1"/>
</dbReference>
<evidence type="ECO:0000256" key="2">
    <source>
        <dbReference type="ARBA" id="ARBA00022741"/>
    </source>
</evidence>
<organism evidence="5 6">
    <name type="scientific">Methanohalobium evestigatum (strain ATCC BAA-1072 / DSM 3721 / NBRC 107634 / OCM 161 / Z-7303)</name>
    <dbReference type="NCBI Taxonomy" id="644295"/>
    <lineage>
        <taxon>Archaea</taxon>
        <taxon>Methanobacteriati</taxon>
        <taxon>Methanobacteriota</taxon>
        <taxon>Stenosarchaea group</taxon>
        <taxon>Methanomicrobia</taxon>
        <taxon>Methanosarcinales</taxon>
        <taxon>Methanosarcinaceae</taxon>
        <taxon>Methanohalobium</taxon>
    </lineage>
</organism>
<keyword evidence="3" id="KW-0067">ATP-binding</keyword>
<dbReference type="PANTHER" id="PTHR24220">
    <property type="entry name" value="IMPORT ATP-BINDING PROTEIN"/>
    <property type="match status" value="1"/>
</dbReference>
<sequence length="238" mass="26568">MDEIQNINALESDVRDKSIITLNNICKSYWVGDMELQILKNINLDVKQGEFVAIMGPSGSGKSTLMNIIGCLDRPTCGTLFVEGRDISKMSDDELARVRGMVIGFVFQSYNLVPRLTALENVKLPTYANSKGNMDFDKRARDLLKMVRLEERMHYKPNKLSGGQSQRVAVARAMINDPSLILADEPTGNLDSKTSDEIMKIFTDLNNKGRTIVMITHEPDVSEYAGRIVHLKDGIIEG</sequence>
<dbReference type="RefSeq" id="WP_013195386.1">
    <property type="nucleotide sequence ID" value="NC_014253.1"/>
</dbReference>
<keyword evidence="6" id="KW-1185">Reference proteome</keyword>
<dbReference type="AlphaFoldDB" id="D7EBH9"/>
<dbReference type="InterPro" id="IPR003439">
    <property type="entry name" value="ABC_transporter-like_ATP-bd"/>
</dbReference>
<evidence type="ECO:0000256" key="3">
    <source>
        <dbReference type="ARBA" id="ARBA00022840"/>
    </source>
</evidence>
<reference evidence="5 6" key="1">
    <citation type="submission" date="2010-06" db="EMBL/GenBank/DDBJ databases">
        <title>Complete sequence chromosome of Methanohalobium evestigatum Z-7303.</title>
        <authorList>
            <consortium name="US DOE Joint Genome Institute"/>
            <person name="Lucas S."/>
            <person name="Copeland A."/>
            <person name="Lapidus A."/>
            <person name="Cheng J.-F."/>
            <person name="Bruce D."/>
            <person name="Goodwin L."/>
            <person name="Pitluck S."/>
            <person name="Saunders E."/>
            <person name="Detter J.C."/>
            <person name="Han C."/>
            <person name="Tapia R."/>
            <person name="Land M."/>
            <person name="Hauser L."/>
            <person name="Kyrpides N."/>
            <person name="Mikhailova N."/>
            <person name="Sieprawska-Lupa M."/>
            <person name="Whitman W.B."/>
            <person name="Anderson I."/>
            <person name="Woyke T."/>
        </authorList>
    </citation>
    <scope>NUCLEOTIDE SEQUENCE [LARGE SCALE GENOMIC DNA]</scope>
    <source>
        <strain evidence="6">ATCC BAA-1072 / DSM 3721 / NBRC 107634 / OCM 161 / Z-7303</strain>
    </source>
</reference>
<keyword evidence="1" id="KW-0813">Transport</keyword>
<evidence type="ECO:0000313" key="5">
    <source>
        <dbReference type="EMBL" id="ADI74821.1"/>
    </source>
</evidence>
<dbReference type="KEGG" id="mev:Metev_1992"/>
<gene>
    <name evidence="5" type="ordered locus">Metev_1992</name>
</gene>
<dbReference type="STRING" id="644295.Metev_1992"/>
<dbReference type="GO" id="GO:0022857">
    <property type="term" value="F:transmembrane transporter activity"/>
    <property type="evidence" value="ECO:0007669"/>
    <property type="project" value="UniProtKB-ARBA"/>
</dbReference>
<dbReference type="PANTHER" id="PTHR24220:SF86">
    <property type="entry name" value="ABC TRANSPORTER ABCH.1"/>
    <property type="match status" value="1"/>
</dbReference>
<dbReference type="InterPro" id="IPR017911">
    <property type="entry name" value="MacB-like_ATP-bd"/>
</dbReference>
<dbReference type="PROSITE" id="PS00211">
    <property type="entry name" value="ABC_TRANSPORTER_1"/>
    <property type="match status" value="1"/>
</dbReference>
<dbReference type="Pfam" id="PF00005">
    <property type="entry name" value="ABC_tran"/>
    <property type="match status" value="1"/>
</dbReference>
<evidence type="ECO:0000313" key="6">
    <source>
        <dbReference type="Proteomes" id="UP000000391"/>
    </source>
</evidence>
<dbReference type="EMBL" id="CP002069">
    <property type="protein sequence ID" value="ADI74821.1"/>
    <property type="molecule type" value="Genomic_DNA"/>
</dbReference>
<dbReference type="FunFam" id="3.40.50.300:FF:000032">
    <property type="entry name" value="Export ABC transporter ATP-binding protein"/>
    <property type="match status" value="1"/>
</dbReference>
<dbReference type="GO" id="GO:0005886">
    <property type="term" value="C:plasma membrane"/>
    <property type="evidence" value="ECO:0007669"/>
    <property type="project" value="TreeGrafter"/>
</dbReference>
<dbReference type="Gene3D" id="3.40.50.300">
    <property type="entry name" value="P-loop containing nucleotide triphosphate hydrolases"/>
    <property type="match status" value="1"/>
</dbReference>
<keyword evidence="2" id="KW-0547">Nucleotide-binding</keyword>
<dbReference type="GO" id="GO:0005524">
    <property type="term" value="F:ATP binding"/>
    <property type="evidence" value="ECO:0007669"/>
    <property type="project" value="UniProtKB-KW"/>
</dbReference>
<dbReference type="Proteomes" id="UP000000391">
    <property type="component" value="Chromosome"/>
</dbReference>